<sequence length="458" mass="49382">MATLVEGLPFTNLAKNTSLKSSLPSTSQIHVSAAVQAQVSEILQTAAQIPTSQKTSTSIPTAPTQQTHKHPSQIQTDPTQTSQKHPAPIAQKPQNTKKSQTVQKPNANKKPVQVTSWAEKVRISDALHQILLDQLPRQPEGHRIQITEDMLTETSEQWSRSMVGFFPGLRMPYHAVQTIAMRVWKKHGLEHVVSMANGFMIFRFQREDQPPNQPQTTAPTPKVLAIQTLDPTHESPPNINHNPTNTTVAAQPLSKEPIPMQNPISPATSQANSTSTSPPQKTNNPATSPANPTNTSPSQKTNNTATSPANPTNTSNPATPPANLTNTSPPQKTNNTAASQASTLTPLLPIVQLPQINPLPKEIIPPVTISQLDSKDCREPSPGDSNQIEMQQCVVSRMATFPNSPPSSPNLAFTAYAEGMECDDSGLSGTPPTTATNSKISPKSVRKKKGSKKRRGGL</sequence>
<feature type="region of interest" description="Disordered" evidence="1">
    <location>
        <begin position="421"/>
        <end position="458"/>
    </location>
</feature>
<dbReference type="AlphaFoldDB" id="A0A9Q0SRS2"/>
<feature type="compositionally biased region" description="Basic residues" evidence="1">
    <location>
        <begin position="444"/>
        <end position="458"/>
    </location>
</feature>
<feature type="compositionally biased region" description="Polar residues" evidence="1">
    <location>
        <begin position="427"/>
        <end position="440"/>
    </location>
</feature>
<feature type="region of interest" description="Disordered" evidence="1">
    <location>
        <begin position="256"/>
        <end position="340"/>
    </location>
</feature>
<evidence type="ECO:0000256" key="1">
    <source>
        <dbReference type="SAM" id="MobiDB-lite"/>
    </source>
</evidence>
<keyword evidence="3" id="KW-1185">Reference proteome</keyword>
<gene>
    <name evidence="2" type="ORF">OIU79_016904</name>
</gene>
<dbReference type="OrthoDB" id="1727165at2759"/>
<feature type="compositionally biased region" description="Low complexity" evidence="1">
    <location>
        <begin position="282"/>
        <end position="330"/>
    </location>
</feature>
<name>A0A9Q0SRS2_SALPP</name>
<feature type="compositionally biased region" description="Polar residues" evidence="1">
    <location>
        <begin position="49"/>
        <end position="84"/>
    </location>
</feature>
<proteinExistence type="predicted"/>
<reference evidence="2" key="2">
    <citation type="journal article" date="2023" name="Int. J. Mol. Sci.">
        <title>De Novo Assembly and Annotation of 11 Diverse Shrub Willow (Salix) Genomes Reveals Novel Gene Organization in Sex-Linked Regions.</title>
        <authorList>
            <person name="Hyden B."/>
            <person name="Feng K."/>
            <person name="Yates T.B."/>
            <person name="Jawdy S."/>
            <person name="Cereghino C."/>
            <person name="Smart L.B."/>
            <person name="Muchero W."/>
        </authorList>
    </citation>
    <scope>NUCLEOTIDE SEQUENCE</scope>
    <source>
        <tissue evidence="2">Shoot tip</tissue>
    </source>
</reference>
<protein>
    <submittedName>
        <fullName evidence="2">Uncharacterized protein</fullName>
    </submittedName>
</protein>
<comment type="caution">
    <text evidence="2">The sequence shown here is derived from an EMBL/GenBank/DDBJ whole genome shotgun (WGS) entry which is preliminary data.</text>
</comment>
<feature type="compositionally biased region" description="Polar residues" evidence="1">
    <location>
        <begin position="331"/>
        <end position="340"/>
    </location>
</feature>
<evidence type="ECO:0000313" key="3">
    <source>
        <dbReference type="Proteomes" id="UP001151532"/>
    </source>
</evidence>
<feature type="region of interest" description="Disordered" evidence="1">
    <location>
        <begin position="49"/>
        <end position="113"/>
    </location>
</feature>
<evidence type="ECO:0000313" key="2">
    <source>
        <dbReference type="EMBL" id="KAJ6687287.1"/>
    </source>
</evidence>
<feature type="compositionally biased region" description="Polar residues" evidence="1">
    <location>
        <begin position="92"/>
        <end position="106"/>
    </location>
</feature>
<dbReference type="EMBL" id="JAPFFK010000019">
    <property type="protein sequence ID" value="KAJ6687287.1"/>
    <property type="molecule type" value="Genomic_DNA"/>
</dbReference>
<dbReference type="Proteomes" id="UP001151532">
    <property type="component" value="Chromosome 2"/>
</dbReference>
<accession>A0A9Q0SRS2</accession>
<organism evidence="2 3">
    <name type="scientific">Salix purpurea</name>
    <name type="common">Purple osier willow</name>
    <dbReference type="NCBI Taxonomy" id="77065"/>
    <lineage>
        <taxon>Eukaryota</taxon>
        <taxon>Viridiplantae</taxon>
        <taxon>Streptophyta</taxon>
        <taxon>Embryophyta</taxon>
        <taxon>Tracheophyta</taxon>
        <taxon>Spermatophyta</taxon>
        <taxon>Magnoliopsida</taxon>
        <taxon>eudicotyledons</taxon>
        <taxon>Gunneridae</taxon>
        <taxon>Pentapetalae</taxon>
        <taxon>rosids</taxon>
        <taxon>fabids</taxon>
        <taxon>Malpighiales</taxon>
        <taxon>Salicaceae</taxon>
        <taxon>Saliceae</taxon>
        <taxon>Salix</taxon>
    </lineage>
</organism>
<feature type="compositionally biased region" description="Polar residues" evidence="1">
    <location>
        <begin position="262"/>
        <end position="281"/>
    </location>
</feature>
<reference evidence="2" key="1">
    <citation type="submission" date="2022-11" db="EMBL/GenBank/DDBJ databases">
        <authorList>
            <person name="Hyden B.L."/>
            <person name="Feng K."/>
            <person name="Yates T."/>
            <person name="Jawdy S."/>
            <person name="Smart L.B."/>
            <person name="Muchero W."/>
        </authorList>
    </citation>
    <scope>NUCLEOTIDE SEQUENCE</scope>
    <source>
        <tissue evidence="2">Shoot tip</tissue>
    </source>
</reference>